<evidence type="ECO:0000256" key="1">
    <source>
        <dbReference type="ARBA" id="ARBA00004123"/>
    </source>
</evidence>
<keyword evidence="5" id="KW-0175">Coiled coil</keyword>
<dbReference type="EMBL" id="NCKV01001443">
    <property type="protein sequence ID" value="RWS28335.1"/>
    <property type="molecule type" value="Genomic_DNA"/>
</dbReference>
<evidence type="ECO:0000259" key="9">
    <source>
        <dbReference type="Pfam" id="PF11923"/>
    </source>
</evidence>
<comment type="subcellular location">
    <subcellularLocation>
        <location evidence="2">Cytoplasm</location>
    </subcellularLocation>
    <subcellularLocation>
        <location evidence="1">Nucleus</location>
    </subcellularLocation>
</comment>
<feature type="domain" description="NFACT protein C-terminal" evidence="9">
    <location>
        <begin position="888"/>
        <end position="979"/>
    </location>
</feature>
<dbReference type="VEuPathDB" id="VectorBase:LDEU003705"/>
<dbReference type="NCBIfam" id="NF041120">
    <property type="entry name" value="RqcH_arch"/>
    <property type="match status" value="1"/>
</dbReference>
<dbReference type="GO" id="GO:0000049">
    <property type="term" value="F:tRNA binding"/>
    <property type="evidence" value="ECO:0007669"/>
    <property type="project" value="TreeGrafter"/>
</dbReference>
<feature type="region of interest" description="Disordered" evidence="7">
    <location>
        <begin position="722"/>
        <end position="774"/>
    </location>
</feature>
<feature type="region of interest" description="Disordered" evidence="7">
    <location>
        <begin position="865"/>
        <end position="886"/>
    </location>
</feature>
<dbReference type="Pfam" id="PF05833">
    <property type="entry name" value="NFACT_N"/>
    <property type="match status" value="1"/>
</dbReference>
<feature type="compositionally biased region" description="Acidic residues" evidence="7">
    <location>
        <begin position="868"/>
        <end position="881"/>
    </location>
</feature>
<protein>
    <submittedName>
        <fullName evidence="10">Nuclear export mediator factor NEMF-like protein</fullName>
    </submittedName>
</protein>
<evidence type="ECO:0000256" key="7">
    <source>
        <dbReference type="SAM" id="MobiDB-lite"/>
    </source>
</evidence>
<dbReference type="GO" id="GO:0072344">
    <property type="term" value="P:rescue of stalled ribosome"/>
    <property type="evidence" value="ECO:0007669"/>
    <property type="project" value="TreeGrafter"/>
</dbReference>
<evidence type="ECO:0000259" key="8">
    <source>
        <dbReference type="Pfam" id="PF05670"/>
    </source>
</evidence>
<dbReference type="PANTHER" id="PTHR15239">
    <property type="entry name" value="NUCLEAR EXPORT MEDIATOR FACTOR NEMF"/>
    <property type="match status" value="1"/>
</dbReference>
<keyword evidence="4" id="KW-0963">Cytoplasm</keyword>
<dbReference type="PANTHER" id="PTHR15239:SF6">
    <property type="entry name" value="RIBOSOME QUALITY CONTROL COMPLEX SUBUNIT NEMF"/>
    <property type="match status" value="1"/>
</dbReference>
<evidence type="ECO:0000256" key="4">
    <source>
        <dbReference type="ARBA" id="ARBA00022490"/>
    </source>
</evidence>
<dbReference type="InterPro" id="IPR008532">
    <property type="entry name" value="NFACT_RNA-bd"/>
</dbReference>
<name>A0A443SLG8_9ACAR</name>
<keyword evidence="11" id="KW-1185">Reference proteome</keyword>
<accession>A0A443SLG8</accession>
<evidence type="ECO:0000313" key="11">
    <source>
        <dbReference type="Proteomes" id="UP000288716"/>
    </source>
</evidence>
<evidence type="ECO:0000256" key="6">
    <source>
        <dbReference type="ARBA" id="ARBA00023242"/>
    </source>
</evidence>
<keyword evidence="6" id="KW-0539">Nucleus</keyword>
<evidence type="ECO:0000256" key="5">
    <source>
        <dbReference type="ARBA" id="ARBA00023054"/>
    </source>
</evidence>
<reference evidence="10 11" key="1">
    <citation type="journal article" date="2018" name="Gigascience">
        <title>Genomes of trombidid mites reveal novel predicted allergens and laterally-transferred genes associated with secondary metabolism.</title>
        <authorList>
            <person name="Dong X."/>
            <person name="Chaisiri K."/>
            <person name="Xia D."/>
            <person name="Armstrong S.D."/>
            <person name="Fang Y."/>
            <person name="Donnelly M.J."/>
            <person name="Kadowaki T."/>
            <person name="McGarry J.W."/>
            <person name="Darby A.C."/>
            <person name="Makepeace B.L."/>
        </authorList>
    </citation>
    <scope>NUCLEOTIDE SEQUENCE [LARGE SCALE GENOMIC DNA]</scope>
    <source>
        <strain evidence="10">UoL-UT</strain>
    </source>
</reference>
<comment type="caution">
    <text evidence="10">The sequence shown here is derived from an EMBL/GenBank/DDBJ whole genome shotgun (WGS) entry which is preliminary data.</text>
</comment>
<dbReference type="GO" id="GO:1990116">
    <property type="term" value="P:ribosome-associated ubiquitin-dependent protein catabolic process"/>
    <property type="evidence" value="ECO:0007669"/>
    <property type="project" value="TreeGrafter"/>
</dbReference>
<dbReference type="Pfam" id="PF05670">
    <property type="entry name" value="NFACT-R_1"/>
    <property type="match status" value="1"/>
</dbReference>
<gene>
    <name evidence="10" type="ORF">B4U80_10017</name>
</gene>
<feature type="compositionally biased region" description="Basic residues" evidence="7">
    <location>
        <begin position="752"/>
        <end position="766"/>
    </location>
</feature>
<feature type="domain" description="NFACT RNA-binding" evidence="8">
    <location>
        <begin position="508"/>
        <end position="619"/>
    </location>
</feature>
<organism evidence="10 11">
    <name type="scientific">Leptotrombidium deliense</name>
    <dbReference type="NCBI Taxonomy" id="299467"/>
    <lineage>
        <taxon>Eukaryota</taxon>
        <taxon>Metazoa</taxon>
        <taxon>Ecdysozoa</taxon>
        <taxon>Arthropoda</taxon>
        <taxon>Chelicerata</taxon>
        <taxon>Arachnida</taxon>
        <taxon>Acari</taxon>
        <taxon>Acariformes</taxon>
        <taxon>Trombidiformes</taxon>
        <taxon>Prostigmata</taxon>
        <taxon>Anystina</taxon>
        <taxon>Parasitengona</taxon>
        <taxon>Trombiculoidea</taxon>
        <taxon>Trombiculidae</taxon>
        <taxon>Leptotrombidium</taxon>
    </lineage>
</organism>
<sequence length="990" mass="113826">MKTRFSTLDIIACVEELNTTLRGLRVHQIYDTDHKTYLIRFSKSNKDESQTARLDEETSKCVLLIESGIRVHLTEYNWTKNSTPSGFTMKLRKHLKNKRLESIRQLGVDRVLDLQFGINEASYHLIVELYDKGNLVITDYQYLILNVLRPRKTGENEDVKFMVKEIYPLETAKKSSDISLPTANDIEDLVEGAKPNDNLRKLLNPKVIFGPAVLEHCFIEVGFEENVKIRNIKKEDYSKIRKSLEIADAIMNDIRHNHKGYIIQQTEFRPVENGANENNEVITYTEFHPFLFHQHKNSTKSSYKEFESFNKAVDIFFSSIEAQKIDRRALQAEKDALKKLENVKCDHEKRIKELLELQEIDKRKANLIQLNSDVVEKALFVIRSAIANQMSWEDIEDLINEAQSENDPIASLIKGLKLNKNQFTMNLKDPYETESVAEMVDINIDLSAHANARSYYTQKRHAAQKQQKTIESSTKALKNAELKTKQALKDVAIKTSITKARKVLWFEKFFWFISSDGYLVIAGRDAQQNELIVKRYFKAGDVYVHADLHGASSVIIKNRDPTQQIPPKTLEEAGTMAVCYSSAWEAKIVPKAWYVFHDQVSKTAPTGEYLTPGAFMIRGKKNYLPLTQLIMGFGFIFRLDEESIERHKDDRNNQKRESVTVGEDESNNCDVEINVDDGESDGEFPDTRIRTLSVNANEEDIETAIVGGESSSMLIKAKQPRVKKQQKKKKTDVTQVKQITQEEPNNAATNRPLKRGQKGKLKKLKEKYKDQDDEERELRMAILGSIPKSDKMKNKGKKEKVVDLSEKIKELKVQQNNNNDEILENDTKKDDIEINTNSDYGEETKNDELVENKNETLKEFHEKRKEIEIEENEMDDDEDEEATSKPSEYISLVESLTGQPFLEDVLLYTIPIVAPYSALQHYKYKVKVLPGFHKRGKAAKTSLHLFVNDKSATQREKDLLKNAKDQDLARNIPNKVKISAQNMSTIRSKK</sequence>
<dbReference type="GO" id="GO:0005634">
    <property type="term" value="C:nucleus"/>
    <property type="evidence" value="ECO:0007669"/>
    <property type="project" value="UniProtKB-SubCell"/>
</dbReference>
<dbReference type="OrthoDB" id="207084at2759"/>
<dbReference type="GO" id="GO:0043023">
    <property type="term" value="F:ribosomal large subunit binding"/>
    <property type="evidence" value="ECO:0007669"/>
    <property type="project" value="TreeGrafter"/>
</dbReference>
<dbReference type="Pfam" id="PF11923">
    <property type="entry name" value="NFACT-C"/>
    <property type="match status" value="1"/>
</dbReference>
<dbReference type="STRING" id="299467.A0A443SLG8"/>
<comment type="similarity">
    <text evidence="3">Belongs to the NEMF family.</text>
</comment>
<dbReference type="Proteomes" id="UP000288716">
    <property type="component" value="Unassembled WGS sequence"/>
</dbReference>
<dbReference type="GO" id="GO:0005737">
    <property type="term" value="C:cytoplasm"/>
    <property type="evidence" value="ECO:0007669"/>
    <property type="project" value="UniProtKB-SubCell"/>
</dbReference>
<proteinExistence type="inferred from homology"/>
<dbReference type="GO" id="GO:1990112">
    <property type="term" value="C:RQC complex"/>
    <property type="evidence" value="ECO:0007669"/>
    <property type="project" value="TreeGrafter"/>
</dbReference>
<dbReference type="InterPro" id="IPR051608">
    <property type="entry name" value="RQC_Subunit_NEMF"/>
</dbReference>
<dbReference type="Gene3D" id="2.30.310.10">
    <property type="entry name" value="ibrinogen binding protein from staphylococcus aureus domain"/>
    <property type="match status" value="1"/>
</dbReference>
<dbReference type="InterPro" id="IPR021846">
    <property type="entry name" value="NFACT-C"/>
</dbReference>
<dbReference type="FunFam" id="2.30.310.10:FF:000001">
    <property type="entry name" value="Nuclear export mediator factor Nemf"/>
    <property type="match status" value="1"/>
</dbReference>
<evidence type="ECO:0000256" key="2">
    <source>
        <dbReference type="ARBA" id="ARBA00004496"/>
    </source>
</evidence>
<evidence type="ECO:0000313" key="10">
    <source>
        <dbReference type="EMBL" id="RWS28335.1"/>
    </source>
</evidence>
<evidence type="ECO:0000256" key="3">
    <source>
        <dbReference type="ARBA" id="ARBA00008318"/>
    </source>
</evidence>
<feature type="region of interest" description="Disordered" evidence="7">
    <location>
        <begin position="815"/>
        <end position="841"/>
    </location>
</feature>
<dbReference type="AlphaFoldDB" id="A0A443SLG8"/>